<dbReference type="EMBL" id="JANPWB010000009">
    <property type="protein sequence ID" value="KAJ1153619.1"/>
    <property type="molecule type" value="Genomic_DNA"/>
</dbReference>
<evidence type="ECO:0008006" key="3">
    <source>
        <dbReference type="Google" id="ProtNLM"/>
    </source>
</evidence>
<dbReference type="Proteomes" id="UP001066276">
    <property type="component" value="Chromosome 5"/>
</dbReference>
<evidence type="ECO:0000313" key="2">
    <source>
        <dbReference type="Proteomes" id="UP001066276"/>
    </source>
</evidence>
<sequence>MFISPRKWFCKSVARGCAAAAPGLAVATWGRTVGASKYSVAQNDRYKQDSRETTGEGSEAFRVRLHLAPQGVHLSPSTVSQPESVPLRNACGVRAELTGVTWAAPHSSQQEQEPL</sequence>
<name>A0AAV7RR22_PLEWA</name>
<accession>A0AAV7RR22</accession>
<proteinExistence type="predicted"/>
<organism evidence="1 2">
    <name type="scientific">Pleurodeles waltl</name>
    <name type="common">Iberian ribbed newt</name>
    <dbReference type="NCBI Taxonomy" id="8319"/>
    <lineage>
        <taxon>Eukaryota</taxon>
        <taxon>Metazoa</taxon>
        <taxon>Chordata</taxon>
        <taxon>Craniata</taxon>
        <taxon>Vertebrata</taxon>
        <taxon>Euteleostomi</taxon>
        <taxon>Amphibia</taxon>
        <taxon>Batrachia</taxon>
        <taxon>Caudata</taxon>
        <taxon>Salamandroidea</taxon>
        <taxon>Salamandridae</taxon>
        <taxon>Pleurodelinae</taxon>
        <taxon>Pleurodeles</taxon>
    </lineage>
</organism>
<keyword evidence="2" id="KW-1185">Reference proteome</keyword>
<reference evidence="1" key="1">
    <citation type="journal article" date="2022" name="bioRxiv">
        <title>Sequencing and chromosome-scale assembly of the giantPleurodeles waltlgenome.</title>
        <authorList>
            <person name="Brown T."/>
            <person name="Elewa A."/>
            <person name="Iarovenko S."/>
            <person name="Subramanian E."/>
            <person name="Araus A.J."/>
            <person name="Petzold A."/>
            <person name="Susuki M."/>
            <person name="Suzuki K.-i.T."/>
            <person name="Hayashi T."/>
            <person name="Toyoda A."/>
            <person name="Oliveira C."/>
            <person name="Osipova E."/>
            <person name="Leigh N.D."/>
            <person name="Simon A."/>
            <person name="Yun M.H."/>
        </authorList>
    </citation>
    <scope>NUCLEOTIDE SEQUENCE</scope>
    <source>
        <strain evidence="1">20211129_DDA</strain>
        <tissue evidence="1">Liver</tissue>
    </source>
</reference>
<comment type="caution">
    <text evidence="1">The sequence shown here is derived from an EMBL/GenBank/DDBJ whole genome shotgun (WGS) entry which is preliminary data.</text>
</comment>
<protein>
    <recommendedName>
        <fullName evidence="3">Secreted protein</fullName>
    </recommendedName>
</protein>
<evidence type="ECO:0000313" key="1">
    <source>
        <dbReference type="EMBL" id="KAJ1153619.1"/>
    </source>
</evidence>
<gene>
    <name evidence="1" type="ORF">NDU88_006378</name>
</gene>
<dbReference type="AlphaFoldDB" id="A0AAV7RR22"/>